<accession>A0A1Q8E5V2</accession>
<dbReference type="GO" id="GO:0009313">
    <property type="term" value="P:oligosaccharide catabolic process"/>
    <property type="evidence" value="ECO:0007669"/>
    <property type="project" value="TreeGrafter"/>
</dbReference>
<dbReference type="EC" id="3.2.1.18" evidence="3"/>
<dbReference type="InterPro" id="IPR023364">
    <property type="entry name" value="Trans_sialidase_dom3"/>
</dbReference>
<dbReference type="GO" id="GO:0006689">
    <property type="term" value="P:ganglioside catabolic process"/>
    <property type="evidence" value="ECO:0007669"/>
    <property type="project" value="TreeGrafter"/>
</dbReference>
<dbReference type="GO" id="GO:0016020">
    <property type="term" value="C:membrane"/>
    <property type="evidence" value="ECO:0007669"/>
    <property type="project" value="TreeGrafter"/>
</dbReference>
<dbReference type="CDD" id="cd15482">
    <property type="entry name" value="Sialidase_non-viral"/>
    <property type="match status" value="1"/>
</dbReference>
<feature type="domain" description="Sialidase" evidence="4">
    <location>
        <begin position="218"/>
        <end position="440"/>
    </location>
</feature>
<dbReference type="Proteomes" id="UP000186890">
    <property type="component" value="Unassembled WGS sequence"/>
</dbReference>
<dbReference type="GO" id="GO:0004308">
    <property type="term" value="F:exo-alpha-sialidase activity"/>
    <property type="evidence" value="ECO:0007669"/>
    <property type="project" value="UniProtKB-EC"/>
</dbReference>
<keyword evidence="6" id="KW-1185">Reference proteome</keyword>
<comment type="catalytic activity">
    <reaction evidence="1">
        <text>Hydrolysis of alpha-(2-&gt;3)-, alpha-(2-&gt;6)-, alpha-(2-&gt;8)- glycosidic linkages of terminal sialic acid residues in oligosaccharides, glycoproteins, glycolipids, colominic acid and synthetic substrates.</text>
        <dbReference type="EC" id="3.2.1.18"/>
    </reaction>
</comment>
<organism evidence="5 6">
    <name type="scientific">Streptococcus cuniculi</name>
    <dbReference type="NCBI Taxonomy" id="1432788"/>
    <lineage>
        <taxon>Bacteria</taxon>
        <taxon>Bacillati</taxon>
        <taxon>Bacillota</taxon>
        <taxon>Bacilli</taxon>
        <taxon>Lactobacillales</taxon>
        <taxon>Streptococcaceae</taxon>
        <taxon>Streptococcus</taxon>
    </lineage>
</organism>
<evidence type="ECO:0000259" key="4">
    <source>
        <dbReference type="Pfam" id="PF13088"/>
    </source>
</evidence>
<comment type="caution">
    <text evidence="5">The sequence shown here is derived from an EMBL/GenBank/DDBJ whole genome shotgun (WGS) entry which is preliminary data.</text>
</comment>
<dbReference type="InterPro" id="IPR026856">
    <property type="entry name" value="Sialidase_fam"/>
</dbReference>
<name>A0A1Q8E5V2_9STRE</name>
<evidence type="ECO:0000313" key="6">
    <source>
        <dbReference type="Proteomes" id="UP000186890"/>
    </source>
</evidence>
<dbReference type="Pfam" id="PF13088">
    <property type="entry name" value="BNR_2"/>
    <property type="match status" value="1"/>
</dbReference>
<protein>
    <recommendedName>
        <fullName evidence="3">exo-alpha-sialidase</fullName>
        <ecNumber evidence="3">3.2.1.18</ecNumber>
    </recommendedName>
</protein>
<dbReference type="PANTHER" id="PTHR10628:SF30">
    <property type="entry name" value="EXO-ALPHA-SIALIDASE"/>
    <property type="match status" value="1"/>
</dbReference>
<proteinExistence type="inferred from homology"/>
<dbReference type="OrthoDB" id="7294637at2"/>
<gene>
    <name evidence="5" type="ORF">BU202_08805</name>
</gene>
<reference evidence="6" key="1">
    <citation type="submission" date="2016-12" db="EMBL/GenBank/DDBJ databases">
        <authorList>
            <person name="Gulvik C.A."/>
        </authorList>
    </citation>
    <scope>NUCLEOTIDE SEQUENCE [LARGE SCALE GENOMIC DNA]</scope>
    <source>
        <strain evidence="6">NED12-00049-6B</strain>
    </source>
</reference>
<dbReference type="PANTHER" id="PTHR10628">
    <property type="entry name" value="SIALIDASE"/>
    <property type="match status" value="1"/>
</dbReference>
<evidence type="ECO:0000256" key="3">
    <source>
        <dbReference type="ARBA" id="ARBA00012733"/>
    </source>
</evidence>
<evidence type="ECO:0000256" key="1">
    <source>
        <dbReference type="ARBA" id="ARBA00000427"/>
    </source>
</evidence>
<dbReference type="InterPro" id="IPR011040">
    <property type="entry name" value="Sialidase"/>
</dbReference>
<dbReference type="Gene3D" id="2.40.220.10">
    <property type="entry name" value="Intramolecular Trans-sialidase, Domain 3"/>
    <property type="match status" value="1"/>
</dbReference>
<evidence type="ECO:0000313" key="5">
    <source>
        <dbReference type="EMBL" id="OLF47170.1"/>
    </source>
</evidence>
<dbReference type="AlphaFoldDB" id="A0A1Q8E5V2"/>
<sequence>MENRRIIPVFECGKDGEKNSEGIASYRIPALLKTKKGTLIAGADRRREHSSDWGKIDMVVRRSHDNGETWENPITLLDLRENLQGEDPGLRSPFNIDMVLLQDPSTERIFALYDMWVEGRGTFGMLEAENPYDRYTHIEGRAYLNIYKEGVEQPYTVREGGVVFSPEGERTSFKVVMQSDEPLYTDLGDLYEGERLRGNIFHRLRSDNPFTITSKSFIWLSHSDDEGQTWSCPRDITDQIYEPWMAFLGMGPGVGIALKQGEHEGRLVAPIYTTNDTKELKSQAARIIFSDDHGQTWQCGASVNDDRVLSTGEVIQSATFTDELAQTTEAVPVELNDGRIKLFTRNLNGHIQVATSVDGGQSWTRFDEYPDQVDVYCQLSAVQTVQDNKEYVLVANANGPARTNGVIRVAEVLPEGELHWLGYSLIQEGEYAYNALQQVGPTEFGVLYEHTEKPYNYYHLLYQKIEWSDILENLVK</sequence>
<comment type="similarity">
    <text evidence="2">Belongs to the glycosyl hydrolase 33 family.</text>
</comment>
<dbReference type="Gene3D" id="2.120.10.10">
    <property type="match status" value="1"/>
</dbReference>
<dbReference type="SUPFAM" id="SSF50939">
    <property type="entry name" value="Sialidases"/>
    <property type="match status" value="1"/>
</dbReference>
<dbReference type="RefSeq" id="WP_075105411.1">
    <property type="nucleotide sequence ID" value="NZ_MSJM01000008.1"/>
</dbReference>
<dbReference type="InterPro" id="IPR036278">
    <property type="entry name" value="Sialidase_sf"/>
</dbReference>
<evidence type="ECO:0000256" key="2">
    <source>
        <dbReference type="ARBA" id="ARBA00009348"/>
    </source>
</evidence>
<dbReference type="EMBL" id="MSJM01000008">
    <property type="protein sequence ID" value="OLF47170.1"/>
    <property type="molecule type" value="Genomic_DNA"/>
</dbReference>
<dbReference type="GO" id="GO:0005737">
    <property type="term" value="C:cytoplasm"/>
    <property type="evidence" value="ECO:0007669"/>
    <property type="project" value="TreeGrafter"/>
</dbReference>